<keyword evidence="1 5" id="KW-0732">Signal</keyword>
<evidence type="ECO:0000256" key="2">
    <source>
        <dbReference type="ARBA" id="ARBA00022737"/>
    </source>
</evidence>
<feature type="compositionally biased region" description="Pro residues" evidence="4">
    <location>
        <begin position="252"/>
        <end position="267"/>
    </location>
</feature>
<dbReference type="GO" id="GO:0030198">
    <property type="term" value="P:extracellular matrix organization"/>
    <property type="evidence" value="ECO:0007669"/>
    <property type="project" value="TreeGrafter"/>
</dbReference>
<dbReference type="InterPro" id="IPR011936">
    <property type="entry name" value="Myxo_disulph_rpt"/>
</dbReference>
<dbReference type="GO" id="GO:0030020">
    <property type="term" value="F:extracellular matrix structural constituent conferring tensile strength"/>
    <property type="evidence" value="ECO:0007669"/>
    <property type="project" value="TreeGrafter"/>
</dbReference>
<keyword evidence="2" id="KW-0677">Repeat</keyword>
<feature type="signal peptide" evidence="5">
    <location>
        <begin position="1"/>
        <end position="23"/>
    </location>
</feature>
<evidence type="ECO:0000313" key="7">
    <source>
        <dbReference type="Proteomes" id="UP001152622"/>
    </source>
</evidence>
<dbReference type="Pfam" id="PF13948">
    <property type="entry name" value="DUF4215"/>
    <property type="match status" value="1"/>
</dbReference>
<feature type="compositionally biased region" description="Polar residues" evidence="4">
    <location>
        <begin position="291"/>
        <end position="302"/>
    </location>
</feature>
<feature type="chain" id="PRO_5040163803" description="Acetylcholinesterase collagenic tail peptide" evidence="5">
    <location>
        <begin position="24"/>
        <end position="458"/>
    </location>
</feature>
<evidence type="ECO:0000256" key="3">
    <source>
        <dbReference type="ARBA" id="ARBA00023157"/>
    </source>
</evidence>
<dbReference type="PANTHER" id="PTHR24023:SF861">
    <property type="entry name" value="ACETYLCHOLINESTERASE COLLAGENIC TAIL PEPTIDE"/>
    <property type="match status" value="1"/>
</dbReference>
<feature type="region of interest" description="Disordered" evidence="4">
    <location>
        <begin position="64"/>
        <end position="310"/>
    </location>
</feature>
<evidence type="ECO:0000256" key="1">
    <source>
        <dbReference type="ARBA" id="ARBA00022729"/>
    </source>
</evidence>
<feature type="compositionally biased region" description="Low complexity" evidence="4">
    <location>
        <begin position="241"/>
        <end position="250"/>
    </location>
</feature>
<feature type="compositionally biased region" description="Low complexity" evidence="4">
    <location>
        <begin position="220"/>
        <end position="231"/>
    </location>
</feature>
<name>A0A9Q1IVS6_SYNKA</name>
<dbReference type="NCBIfam" id="TIGR02232">
    <property type="entry name" value="myxo_disulf_rpt"/>
    <property type="match status" value="1"/>
</dbReference>
<dbReference type="EMBL" id="JAINUF010000007">
    <property type="protein sequence ID" value="KAJ8354436.1"/>
    <property type="molecule type" value="Genomic_DNA"/>
</dbReference>
<dbReference type="InterPro" id="IPR050149">
    <property type="entry name" value="Collagen_superfamily"/>
</dbReference>
<organism evidence="6 7">
    <name type="scientific">Synaphobranchus kaupii</name>
    <name type="common">Kaup's arrowtooth eel</name>
    <dbReference type="NCBI Taxonomy" id="118154"/>
    <lineage>
        <taxon>Eukaryota</taxon>
        <taxon>Metazoa</taxon>
        <taxon>Chordata</taxon>
        <taxon>Craniata</taxon>
        <taxon>Vertebrata</taxon>
        <taxon>Euteleostomi</taxon>
        <taxon>Actinopterygii</taxon>
        <taxon>Neopterygii</taxon>
        <taxon>Teleostei</taxon>
        <taxon>Anguilliformes</taxon>
        <taxon>Synaphobranchidae</taxon>
        <taxon>Synaphobranchus</taxon>
    </lineage>
</organism>
<evidence type="ECO:0000256" key="5">
    <source>
        <dbReference type="SAM" id="SignalP"/>
    </source>
</evidence>
<dbReference type="AlphaFoldDB" id="A0A9Q1IVS6"/>
<dbReference type="GO" id="GO:0005615">
    <property type="term" value="C:extracellular space"/>
    <property type="evidence" value="ECO:0007669"/>
    <property type="project" value="TreeGrafter"/>
</dbReference>
<dbReference type="Proteomes" id="UP001152622">
    <property type="component" value="Chromosome 7"/>
</dbReference>
<accession>A0A9Q1IVS6</accession>
<keyword evidence="3" id="KW-1015">Disulfide bond</keyword>
<dbReference type="GO" id="GO:0031012">
    <property type="term" value="C:extracellular matrix"/>
    <property type="evidence" value="ECO:0007669"/>
    <property type="project" value="TreeGrafter"/>
</dbReference>
<protein>
    <recommendedName>
        <fullName evidence="8">Acetylcholinesterase collagenic tail peptide</fullName>
    </recommendedName>
</protein>
<feature type="compositionally biased region" description="Basic and acidic residues" evidence="4">
    <location>
        <begin position="181"/>
        <end position="195"/>
    </location>
</feature>
<feature type="compositionally biased region" description="Pro residues" evidence="4">
    <location>
        <begin position="94"/>
        <end position="106"/>
    </location>
</feature>
<gene>
    <name evidence="6" type="ORF">SKAU_G00220030</name>
</gene>
<reference evidence="6" key="1">
    <citation type="journal article" date="2023" name="Science">
        <title>Genome structures resolve the early diversification of teleost fishes.</title>
        <authorList>
            <person name="Parey E."/>
            <person name="Louis A."/>
            <person name="Montfort J."/>
            <person name="Bouchez O."/>
            <person name="Roques C."/>
            <person name="Iampietro C."/>
            <person name="Lluch J."/>
            <person name="Castinel A."/>
            <person name="Donnadieu C."/>
            <person name="Desvignes T."/>
            <person name="Floi Bucao C."/>
            <person name="Jouanno E."/>
            <person name="Wen M."/>
            <person name="Mejri S."/>
            <person name="Dirks R."/>
            <person name="Jansen H."/>
            <person name="Henkel C."/>
            <person name="Chen W.J."/>
            <person name="Zahm M."/>
            <person name="Cabau C."/>
            <person name="Klopp C."/>
            <person name="Thompson A.W."/>
            <person name="Robinson-Rechavi M."/>
            <person name="Braasch I."/>
            <person name="Lecointre G."/>
            <person name="Bobe J."/>
            <person name="Postlethwait J.H."/>
            <person name="Berthelot C."/>
            <person name="Roest Crollius H."/>
            <person name="Guiguen Y."/>
        </authorList>
    </citation>
    <scope>NUCLEOTIDE SEQUENCE</scope>
    <source>
        <strain evidence="6">WJC10195</strain>
    </source>
</reference>
<dbReference type="PANTHER" id="PTHR24023">
    <property type="entry name" value="COLLAGEN ALPHA"/>
    <property type="match status" value="1"/>
</dbReference>
<sequence length="458" mass="47732">MFLIKLGFHLQLLFCCVLSHSSALDNIFSFQAAFQSLDQNKKFNPCCLLSPPPPPLFPPPLVLWRKRGSNKDTGENDGGPQVEPQTPTVSTCVPGPPGPAGPPGPQGPGGIPGLLGPKGDKGEIGRPGAKGRIGPPGLPGRQGPPGWSGPNGRKGEKGDPGLMGLPGARGQMGSKGLPGYKGEKGSRGDHGEPGLKGDQGTMGLPGMLGQKGEMGPKGEPGVPGNRGPTGRPGKRGKQGMKGDPGVVGPMGPSGPPGPTGHPGPPGMPASGVFVVGPKGERGLPGAPGRCNCNSPTSVNSPPYNTPEHSSRGTYAKVPVIFVVNSEEELDHLHTDNALAFRKDQRSLYFKDNAGWFPIQLTPFQSTENAPDLEGFCGDGIVQAYNGEECDDGNKVVTDSCIKCQEAYCGDGYRHEGVEECDGKDFGYQTCKSYLPGSYGQLKCTAHCLIDSTNCKYFT</sequence>
<evidence type="ECO:0000256" key="4">
    <source>
        <dbReference type="SAM" id="MobiDB-lite"/>
    </source>
</evidence>
<keyword evidence="7" id="KW-1185">Reference proteome</keyword>
<comment type="caution">
    <text evidence="6">The sequence shown here is derived from an EMBL/GenBank/DDBJ whole genome shotgun (WGS) entry which is preliminary data.</text>
</comment>
<dbReference type="OrthoDB" id="291007at2759"/>
<evidence type="ECO:0008006" key="8">
    <source>
        <dbReference type="Google" id="ProtNLM"/>
    </source>
</evidence>
<evidence type="ECO:0000313" key="6">
    <source>
        <dbReference type="EMBL" id="KAJ8354436.1"/>
    </source>
</evidence>
<proteinExistence type="predicted"/>